<keyword evidence="2" id="KW-0378">Hydrolase</keyword>
<dbReference type="EMBL" id="POTY01000218">
    <property type="protein sequence ID" value="PZG12134.1"/>
    <property type="molecule type" value="Genomic_DNA"/>
</dbReference>
<keyword evidence="2" id="KW-0255">Endonuclease</keyword>
<dbReference type="InterPro" id="IPR036397">
    <property type="entry name" value="RNaseH_sf"/>
</dbReference>
<name>A0A2W2F8X4_9ACTN</name>
<dbReference type="Proteomes" id="UP000248924">
    <property type="component" value="Unassembled WGS sequence"/>
</dbReference>
<dbReference type="GO" id="GO:0004519">
    <property type="term" value="F:endonuclease activity"/>
    <property type="evidence" value="ECO:0007669"/>
    <property type="project" value="UniProtKB-KW"/>
</dbReference>
<evidence type="ECO:0000259" key="1">
    <source>
        <dbReference type="Pfam" id="PF13358"/>
    </source>
</evidence>
<gene>
    <name evidence="2" type="ORF">C1I95_26470</name>
</gene>
<dbReference type="InterPro" id="IPR038717">
    <property type="entry name" value="Tc1-like_DDE_dom"/>
</dbReference>
<keyword evidence="3" id="KW-1185">Reference proteome</keyword>
<keyword evidence="2" id="KW-0540">Nuclease</keyword>
<evidence type="ECO:0000313" key="2">
    <source>
        <dbReference type="EMBL" id="PZG12134.1"/>
    </source>
</evidence>
<feature type="domain" description="Tc1-like transposase DDE" evidence="1">
    <location>
        <begin position="21"/>
        <end position="164"/>
    </location>
</feature>
<dbReference type="AlphaFoldDB" id="A0A2W2F8X4"/>
<dbReference type="GO" id="GO:0003676">
    <property type="term" value="F:nucleic acid binding"/>
    <property type="evidence" value="ECO:0007669"/>
    <property type="project" value="InterPro"/>
</dbReference>
<proteinExistence type="predicted"/>
<protein>
    <submittedName>
        <fullName evidence="2">DDE endonuclease</fullName>
    </submittedName>
</protein>
<organism evidence="2 3">
    <name type="scientific">Micromonospora craterilacus</name>
    <dbReference type="NCBI Taxonomy" id="1655439"/>
    <lineage>
        <taxon>Bacteria</taxon>
        <taxon>Bacillati</taxon>
        <taxon>Actinomycetota</taxon>
        <taxon>Actinomycetes</taxon>
        <taxon>Micromonosporales</taxon>
        <taxon>Micromonosporaceae</taxon>
        <taxon>Micromonospora</taxon>
    </lineage>
</organism>
<dbReference type="RefSeq" id="WP_325048863.1">
    <property type="nucleotide sequence ID" value="NZ_POTY01000218.1"/>
</dbReference>
<evidence type="ECO:0000313" key="3">
    <source>
        <dbReference type="Proteomes" id="UP000248924"/>
    </source>
</evidence>
<sequence length="207" mass="22989">MAGHHLGQGTRLAAATRAWIAFEDEAGQTLRPPRARTWTRKGHAPVVRVSGKGSGRVSIAGLIAYKPGQRGHVFYRLRVHRNRPGERRSLSADDYATLVTAARHRLHAPIILIWDGVNTHTSHAMRQLIAARHRWLTVVQLPAYAPDLNPVEGLWSTMKSSLGNLAVDGVEHLAAIIRNRLKRIQYRPDLIPGFLTQTGLTLEPEPP</sequence>
<accession>A0A2W2F8X4</accession>
<comment type="caution">
    <text evidence="2">The sequence shown here is derived from an EMBL/GenBank/DDBJ whole genome shotgun (WGS) entry which is preliminary data.</text>
</comment>
<dbReference type="Gene3D" id="3.30.420.10">
    <property type="entry name" value="Ribonuclease H-like superfamily/Ribonuclease H"/>
    <property type="match status" value="1"/>
</dbReference>
<dbReference type="Pfam" id="PF13358">
    <property type="entry name" value="DDE_3"/>
    <property type="match status" value="1"/>
</dbReference>
<reference evidence="2 3" key="1">
    <citation type="submission" date="2018-01" db="EMBL/GenBank/DDBJ databases">
        <title>Draft genome sequence of Jishengella sp. NA12.</title>
        <authorList>
            <person name="Sahin N."/>
            <person name="Ay H."/>
            <person name="Saygin H."/>
        </authorList>
    </citation>
    <scope>NUCLEOTIDE SEQUENCE [LARGE SCALE GENOMIC DNA]</scope>
    <source>
        <strain evidence="2 3">NA12</strain>
    </source>
</reference>